<feature type="compositionally biased region" description="Basic residues" evidence="1">
    <location>
        <begin position="327"/>
        <end position="336"/>
    </location>
</feature>
<sequence length="585" mass="65125">MNDVTALRCNICPKRPTFSDVSHLLTHVSSKAHLSHYFKLQVRSHQEHEAATLLEEYDQWYKSNNLAKLLADRMSFKDARKRKGHGKPAAQTKAVSRRKVVQPKVPPATANSTESSSQVSFPACLDPRLASSRLSVVPGIEDDDFSVFATYTSLVSNSTSDTQPQPGLDTAIFAMDTEQARAGVVSKQLKEEDGLNPDDEGLSPLKYPPFSPAESSGDVLSHLSQTHSSYDPFIDADETDRERSEEISRLKGILWPGMDIFDSATEQMKRKRNQKKDESILKKMEKTSLCVEPTELVFSPTGVLRKQRVISGNVEDSSPLKGETPIPRRRTNRPKRVLTQADSNILRARDRKRSQKKRKTGLSRRDDSLSRSGLPFHELSHFGNALHTDDVDEFVLTFRENEFRPHNGLSIFRDDSGGRPSSMRDPFDRHGLLVGDSTTMNPHHLQQDVNPLLSNARHTLGVSANKENIEPLLNTGPTGASVDWDSPVARTLPDTTAYPPKCFFHDPQHIGLNPFESHDSPAGYSHHPLVGSLGKLSSEENPVYTPDLESHFVPDQIPHPASPDATISDIGDDAFERLYLDGSSY</sequence>
<dbReference type="OrthoDB" id="5428259at2759"/>
<organism evidence="2 3">
    <name type="scientific">Aspergillus terreus</name>
    <dbReference type="NCBI Taxonomy" id="33178"/>
    <lineage>
        <taxon>Eukaryota</taxon>
        <taxon>Fungi</taxon>
        <taxon>Dikarya</taxon>
        <taxon>Ascomycota</taxon>
        <taxon>Pezizomycotina</taxon>
        <taxon>Eurotiomycetes</taxon>
        <taxon>Eurotiomycetidae</taxon>
        <taxon>Eurotiales</taxon>
        <taxon>Aspergillaceae</taxon>
        <taxon>Aspergillus</taxon>
        <taxon>Aspergillus subgen. Circumdati</taxon>
    </lineage>
</organism>
<reference evidence="2 3" key="1">
    <citation type="submission" date="2020-01" db="EMBL/GenBank/DDBJ databases">
        <title>Aspergillus terreus IFO 6365 whole genome shotgun sequence.</title>
        <authorList>
            <person name="Kanamasa S."/>
            <person name="Takahashi H."/>
        </authorList>
    </citation>
    <scope>NUCLEOTIDE SEQUENCE [LARGE SCALE GENOMIC DNA]</scope>
    <source>
        <strain evidence="2 3">IFO 6365</strain>
    </source>
</reference>
<feature type="region of interest" description="Disordered" evidence="1">
    <location>
        <begin position="187"/>
        <end position="220"/>
    </location>
</feature>
<protein>
    <submittedName>
        <fullName evidence="2">Uncharacterized protein</fullName>
    </submittedName>
</protein>
<dbReference type="EMBL" id="BLJY01000002">
    <property type="protein sequence ID" value="GFF13664.1"/>
    <property type="molecule type" value="Genomic_DNA"/>
</dbReference>
<dbReference type="Proteomes" id="UP000452235">
    <property type="component" value="Unassembled WGS sequence"/>
</dbReference>
<feature type="compositionally biased region" description="Basic residues" evidence="1">
    <location>
        <begin position="349"/>
        <end position="362"/>
    </location>
</feature>
<accession>A0A5M3YMZ0</accession>
<keyword evidence="3" id="KW-1185">Reference proteome</keyword>
<feature type="region of interest" description="Disordered" evidence="1">
    <location>
        <begin position="314"/>
        <end position="370"/>
    </location>
</feature>
<feature type="compositionally biased region" description="Polar residues" evidence="1">
    <location>
        <begin position="109"/>
        <end position="119"/>
    </location>
</feature>
<name>A0A5M3YMZ0_ASPTE</name>
<feature type="region of interest" description="Disordered" evidence="1">
    <location>
        <begin position="78"/>
        <end position="119"/>
    </location>
</feature>
<gene>
    <name evidence="2" type="ORF">ATEIFO6365_0002077500</name>
</gene>
<evidence type="ECO:0000313" key="2">
    <source>
        <dbReference type="EMBL" id="GFF13664.1"/>
    </source>
</evidence>
<dbReference type="VEuPathDB" id="FungiDB:ATEG_04334"/>
<proteinExistence type="predicted"/>
<comment type="caution">
    <text evidence="2">The sequence shown here is derived from an EMBL/GenBank/DDBJ whole genome shotgun (WGS) entry which is preliminary data.</text>
</comment>
<evidence type="ECO:0000313" key="3">
    <source>
        <dbReference type="Proteomes" id="UP000452235"/>
    </source>
</evidence>
<evidence type="ECO:0000256" key="1">
    <source>
        <dbReference type="SAM" id="MobiDB-lite"/>
    </source>
</evidence>
<dbReference type="AlphaFoldDB" id="A0A5M3YMZ0"/>